<keyword evidence="8" id="KW-0249">Electron transport</keyword>
<comment type="similarity">
    <text evidence="12">Belongs to the cytochrome b561 family.</text>
</comment>
<feature type="transmembrane region" description="Helical" evidence="13">
    <location>
        <begin position="95"/>
        <end position="115"/>
    </location>
</feature>
<comment type="subcellular location">
    <subcellularLocation>
        <location evidence="2">Cell membrane</location>
        <topology evidence="2">Multi-pass membrane protein</topology>
    </subcellularLocation>
</comment>
<dbReference type="Gene3D" id="1.20.950.20">
    <property type="entry name" value="Transmembrane di-heme cytochromes, Chain C"/>
    <property type="match status" value="1"/>
</dbReference>
<evidence type="ECO:0000256" key="6">
    <source>
        <dbReference type="ARBA" id="ARBA00022692"/>
    </source>
</evidence>
<reference evidence="16" key="1">
    <citation type="journal article" date="2019" name="Int. J. Syst. Evol. Microbiol.">
        <title>The Global Catalogue of Microorganisms (GCM) 10K type strain sequencing project: providing services to taxonomists for standard genome sequencing and annotation.</title>
        <authorList>
            <consortium name="The Broad Institute Genomics Platform"/>
            <consortium name="The Broad Institute Genome Sequencing Center for Infectious Disease"/>
            <person name="Wu L."/>
            <person name="Ma J."/>
        </authorList>
    </citation>
    <scope>NUCLEOTIDE SEQUENCE [LARGE SCALE GENOMIC DNA]</scope>
    <source>
        <strain evidence="16">KCTC 15012</strain>
    </source>
</reference>
<evidence type="ECO:0000256" key="12">
    <source>
        <dbReference type="ARBA" id="ARBA00037975"/>
    </source>
</evidence>
<evidence type="ECO:0000256" key="10">
    <source>
        <dbReference type="ARBA" id="ARBA00023004"/>
    </source>
</evidence>
<name>A0ABW5CEU3_9PROT</name>
<evidence type="ECO:0000256" key="4">
    <source>
        <dbReference type="ARBA" id="ARBA00022475"/>
    </source>
</evidence>
<dbReference type="InterPro" id="IPR016174">
    <property type="entry name" value="Di-haem_cyt_TM"/>
</dbReference>
<dbReference type="InterPro" id="IPR011577">
    <property type="entry name" value="Cyt_b561_bac/Ni-Hgenase"/>
</dbReference>
<feature type="domain" description="Cytochrome b561 bacterial/Ni-hydrogenase" evidence="14">
    <location>
        <begin position="10"/>
        <end position="179"/>
    </location>
</feature>
<evidence type="ECO:0000256" key="9">
    <source>
        <dbReference type="ARBA" id="ARBA00022989"/>
    </source>
</evidence>
<dbReference type="InterPro" id="IPR052168">
    <property type="entry name" value="Cytochrome_b561_oxidase"/>
</dbReference>
<dbReference type="PANTHER" id="PTHR30529:SF1">
    <property type="entry name" value="CYTOCHROME B561 HOMOLOG 2"/>
    <property type="match status" value="1"/>
</dbReference>
<feature type="transmembrane region" description="Helical" evidence="13">
    <location>
        <begin position="56"/>
        <end position="74"/>
    </location>
</feature>
<keyword evidence="11 13" id="KW-0472">Membrane</keyword>
<evidence type="ECO:0000256" key="8">
    <source>
        <dbReference type="ARBA" id="ARBA00022982"/>
    </source>
</evidence>
<dbReference type="Proteomes" id="UP001597296">
    <property type="component" value="Unassembled WGS sequence"/>
</dbReference>
<dbReference type="RefSeq" id="WP_377318239.1">
    <property type="nucleotide sequence ID" value="NZ_JBHUIY010000040.1"/>
</dbReference>
<keyword evidence="10" id="KW-0408">Iron</keyword>
<gene>
    <name evidence="15" type="ORF">ACFSNB_15645</name>
</gene>
<keyword evidence="7" id="KW-0479">Metal-binding</keyword>
<dbReference type="EMBL" id="JBHUIY010000040">
    <property type="protein sequence ID" value="MFD2235241.1"/>
    <property type="molecule type" value="Genomic_DNA"/>
</dbReference>
<proteinExistence type="inferred from homology"/>
<keyword evidence="3" id="KW-0813">Transport</keyword>
<evidence type="ECO:0000256" key="5">
    <source>
        <dbReference type="ARBA" id="ARBA00022617"/>
    </source>
</evidence>
<dbReference type="PANTHER" id="PTHR30529">
    <property type="entry name" value="CYTOCHROME B561"/>
    <property type="match status" value="1"/>
</dbReference>
<protein>
    <submittedName>
        <fullName evidence="15">Cytochrome b</fullName>
    </submittedName>
</protein>
<evidence type="ECO:0000256" key="11">
    <source>
        <dbReference type="ARBA" id="ARBA00023136"/>
    </source>
</evidence>
<evidence type="ECO:0000256" key="3">
    <source>
        <dbReference type="ARBA" id="ARBA00022448"/>
    </source>
</evidence>
<sequence length="183" mass="20335">MSSPLPEQKYSTAIRIIHWVRAALIVGLLAVGLLMVSLPDDMPEKFAILYPNHKQFGILALLLVLTQLLLRRIHGVPEPVKLPPLEQTIFLFTHGFFYVLMIAVPVTGYCLSSSYPESDGIPFFLTSLPELLDKDQALSSRFAAVHSLLASGLLLLVALHVGGVLKHRLLDHGPLRRILDRML</sequence>
<evidence type="ECO:0000256" key="13">
    <source>
        <dbReference type="SAM" id="Phobius"/>
    </source>
</evidence>
<keyword evidence="4" id="KW-1003">Cell membrane</keyword>
<feature type="transmembrane region" description="Helical" evidence="13">
    <location>
        <begin position="142"/>
        <end position="165"/>
    </location>
</feature>
<evidence type="ECO:0000256" key="7">
    <source>
        <dbReference type="ARBA" id="ARBA00022723"/>
    </source>
</evidence>
<organism evidence="15 16">
    <name type="scientific">Phaeospirillum tilakii</name>
    <dbReference type="NCBI Taxonomy" id="741673"/>
    <lineage>
        <taxon>Bacteria</taxon>
        <taxon>Pseudomonadati</taxon>
        <taxon>Pseudomonadota</taxon>
        <taxon>Alphaproteobacteria</taxon>
        <taxon>Rhodospirillales</taxon>
        <taxon>Rhodospirillaceae</taxon>
        <taxon>Phaeospirillum</taxon>
    </lineage>
</organism>
<evidence type="ECO:0000259" key="14">
    <source>
        <dbReference type="Pfam" id="PF01292"/>
    </source>
</evidence>
<evidence type="ECO:0000313" key="16">
    <source>
        <dbReference type="Proteomes" id="UP001597296"/>
    </source>
</evidence>
<keyword evidence="6 13" id="KW-0812">Transmembrane</keyword>
<comment type="cofactor">
    <cofactor evidence="1">
        <name>heme b</name>
        <dbReference type="ChEBI" id="CHEBI:60344"/>
    </cofactor>
</comment>
<keyword evidence="9 13" id="KW-1133">Transmembrane helix</keyword>
<feature type="transmembrane region" description="Helical" evidence="13">
    <location>
        <begin position="12"/>
        <end position="36"/>
    </location>
</feature>
<keyword evidence="5" id="KW-0349">Heme</keyword>
<dbReference type="Pfam" id="PF01292">
    <property type="entry name" value="Ni_hydr_CYTB"/>
    <property type="match status" value="1"/>
</dbReference>
<comment type="caution">
    <text evidence="15">The sequence shown here is derived from an EMBL/GenBank/DDBJ whole genome shotgun (WGS) entry which is preliminary data.</text>
</comment>
<evidence type="ECO:0000313" key="15">
    <source>
        <dbReference type="EMBL" id="MFD2235241.1"/>
    </source>
</evidence>
<evidence type="ECO:0000256" key="2">
    <source>
        <dbReference type="ARBA" id="ARBA00004651"/>
    </source>
</evidence>
<keyword evidence="16" id="KW-1185">Reference proteome</keyword>
<evidence type="ECO:0000256" key="1">
    <source>
        <dbReference type="ARBA" id="ARBA00001970"/>
    </source>
</evidence>
<dbReference type="SUPFAM" id="SSF81342">
    <property type="entry name" value="Transmembrane di-heme cytochromes"/>
    <property type="match status" value="1"/>
</dbReference>
<accession>A0ABW5CEU3</accession>